<proteinExistence type="inferred from homology"/>
<dbReference type="AlphaFoldDB" id="A0ABD3BK83"/>
<keyword evidence="3" id="KW-0175">Coiled coil</keyword>
<feature type="compositionally biased region" description="Acidic residues" evidence="5">
    <location>
        <begin position="443"/>
        <end position="454"/>
    </location>
</feature>
<feature type="compositionally biased region" description="Basic and acidic residues" evidence="5">
    <location>
        <begin position="8"/>
        <end position="56"/>
    </location>
</feature>
<feature type="compositionally biased region" description="Acidic residues" evidence="5">
    <location>
        <begin position="409"/>
        <end position="421"/>
    </location>
</feature>
<dbReference type="GO" id="GO:0005730">
    <property type="term" value="C:nucleolus"/>
    <property type="evidence" value="ECO:0007669"/>
    <property type="project" value="UniProtKB-SubCell"/>
</dbReference>
<gene>
    <name evidence="8" type="ORF">CASFOL_038179</name>
</gene>
<protein>
    <recommendedName>
        <fullName evidence="10">NUC153 domain-containing protein</fullName>
    </recommendedName>
</protein>
<sequence length="716" mass="81518">MPTSPPNRMKEKKEQNKMKKSTNSDKKRGEIQKKMKKNSNSDKKSGEIEMITDERFAPAQSDPRFMEAPKQRSKVEIDRRFRHVLTDPRFNSSNAPVDKRGKPRNNHKKAAASPLERFYRLQPQQEEDEKLVSPIDDKKHRDIRFESHETEIESEDDDEDGESLDESSSTSTTDSDSDSDGQSMDDEEEDTFMQPEDNVPEIDEETRRLAVVNLDWSHVRAVDLYVLLSSFLPKGGQILSVTVYPTEFGLKRMEEEAVRGPVGLFDEDDDDDEHDGGEDDEIDQRKLRAYELSRLRYYYAVVECESIATADNLYKTCDGVELERSANKLDLRFIPDTLEFKHQPRDVATEAPADYEGLDFQTRALQHSNIHLTWDEDEPQRAKTLKRKFNDEQLAVLDMKDFIAPPDGSDTDDDDNSDDTADLSVKKSKKRDKYRTLIQSGDGSDEDEDNDQDMEVTFKSGLEDLSKRLSEKKDKKSETVWDAYLRKKKEKKKASKKGSKYSSEDSSGRDSDQEPAEQPDDFFVEEPLDTGNKAHPVRSTKKRKTDKETNKETGASLAVLELLTANDMGAEANSKGYNLKPKKIKGKKGEATPDEGKFPSAEYDDRFSSLFTLPLFALDPTDPQFKRSAVYARQITHKNKTGENENGQVDQSETPGDASSMHKDENIASDGLSQRKNKNELSALVRSIKMKSKQIPVPSKVSWKSKNVPDKAKIRK</sequence>
<evidence type="ECO:0000256" key="3">
    <source>
        <dbReference type="ARBA" id="ARBA00023054"/>
    </source>
</evidence>
<feature type="compositionally biased region" description="Basic and acidic residues" evidence="5">
    <location>
        <begin position="64"/>
        <end position="79"/>
    </location>
</feature>
<feature type="compositionally biased region" description="Basic and acidic residues" evidence="5">
    <location>
        <begin position="135"/>
        <end position="151"/>
    </location>
</feature>
<comment type="subcellular location">
    <subcellularLocation>
        <location evidence="1">Nucleus</location>
        <location evidence="1">Nucleolus</location>
    </subcellularLocation>
</comment>
<feature type="compositionally biased region" description="Basic residues" evidence="5">
    <location>
        <begin position="486"/>
        <end position="499"/>
    </location>
</feature>
<feature type="compositionally biased region" description="Basic residues" evidence="5">
    <location>
        <begin position="101"/>
        <end position="110"/>
    </location>
</feature>
<dbReference type="Pfam" id="PF25121">
    <property type="entry name" value="RRM_ESF1"/>
    <property type="match status" value="1"/>
</dbReference>
<dbReference type="PANTHER" id="PTHR12202:SF0">
    <property type="entry name" value="ESF1 HOMOLOG"/>
    <property type="match status" value="1"/>
</dbReference>
<evidence type="ECO:0000259" key="7">
    <source>
        <dbReference type="Pfam" id="PF25121"/>
    </source>
</evidence>
<dbReference type="InterPro" id="IPR012580">
    <property type="entry name" value="NUC153"/>
</dbReference>
<feature type="compositionally biased region" description="Basic and acidic residues" evidence="5">
    <location>
        <begin position="587"/>
        <end position="600"/>
    </location>
</feature>
<feature type="region of interest" description="Disordered" evidence="5">
    <location>
        <begin position="636"/>
        <end position="716"/>
    </location>
</feature>
<evidence type="ECO:0008006" key="10">
    <source>
        <dbReference type="Google" id="ProtNLM"/>
    </source>
</evidence>
<feature type="compositionally biased region" description="Acidic residues" evidence="5">
    <location>
        <begin position="175"/>
        <end position="191"/>
    </location>
</feature>
<feature type="domain" description="ESF1 RRM" evidence="7">
    <location>
        <begin position="206"/>
        <end position="349"/>
    </location>
</feature>
<feature type="compositionally biased region" description="Basic and acidic residues" evidence="5">
    <location>
        <begin position="707"/>
        <end position="716"/>
    </location>
</feature>
<feature type="compositionally biased region" description="Polar residues" evidence="5">
    <location>
        <begin position="644"/>
        <end position="654"/>
    </location>
</feature>
<dbReference type="Pfam" id="PF08159">
    <property type="entry name" value="NUC153"/>
    <property type="match status" value="1"/>
</dbReference>
<dbReference type="EMBL" id="JAVIJP010000081">
    <property type="protein sequence ID" value="KAL3617858.1"/>
    <property type="molecule type" value="Genomic_DNA"/>
</dbReference>
<dbReference type="Proteomes" id="UP001632038">
    <property type="component" value="Unassembled WGS sequence"/>
</dbReference>
<evidence type="ECO:0000259" key="6">
    <source>
        <dbReference type="Pfam" id="PF08159"/>
    </source>
</evidence>
<accession>A0ABD3BK83</accession>
<evidence type="ECO:0000256" key="2">
    <source>
        <dbReference type="ARBA" id="ARBA00009087"/>
    </source>
</evidence>
<feature type="compositionally biased region" description="Acidic residues" evidence="5">
    <location>
        <begin position="265"/>
        <end position="282"/>
    </location>
</feature>
<reference evidence="9" key="1">
    <citation type="journal article" date="2024" name="IScience">
        <title>Strigolactones Initiate the Formation of Haustorium-like Structures in Castilleja.</title>
        <authorList>
            <person name="Buerger M."/>
            <person name="Peterson D."/>
            <person name="Chory J."/>
        </authorList>
    </citation>
    <scope>NUCLEOTIDE SEQUENCE [LARGE SCALE GENOMIC DNA]</scope>
</reference>
<dbReference type="PANTHER" id="PTHR12202">
    <property type="entry name" value="ESF1 HOMOLOG"/>
    <property type="match status" value="1"/>
</dbReference>
<keyword evidence="4" id="KW-0539">Nucleus</keyword>
<name>A0ABD3BK83_9LAMI</name>
<feature type="region of interest" description="Disordered" evidence="5">
    <location>
        <begin position="262"/>
        <end position="282"/>
    </location>
</feature>
<organism evidence="8 9">
    <name type="scientific">Castilleja foliolosa</name>
    <dbReference type="NCBI Taxonomy" id="1961234"/>
    <lineage>
        <taxon>Eukaryota</taxon>
        <taxon>Viridiplantae</taxon>
        <taxon>Streptophyta</taxon>
        <taxon>Embryophyta</taxon>
        <taxon>Tracheophyta</taxon>
        <taxon>Spermatophyta</taxon>
        <taxon>Magnoliopsida</taxon>
        <taxon>eudicotyledons</taxon>
        <taxon>Gunneridae</taxon>
        <taxon>Pentapetalae</taxon>
        <taxon>asterids</taxon>
        <taxon>lamiids</taxon>
        <taxon>Lamiales</taxon>
        <taxon>Orobanchaceae</taxon>
        <taxon>Pedicularideae</taxon>
        <taxon>Castillejinae</taxon>
        <taxon>Castilleja</taxon>
    </lineage>
</organism>
<keyword evidence="9" id="KW-1185">Reference proteome</keyword>
<feature type="compositionally biased region" description="Basic and acidic residues" evidence="5">
    <location>
        <begin position="502"/>
        <end position="512"/>
    </location>
</feature>
<feature type="compositionally biased region" description="Basic and acidic residues" evidence="5">
    <location>
        <begin position="461"/>
        <end position="479"/>
    </location>
</feature>
<feature type="compositionally biased region" description="Basic residues" evidence="5">
    <location>
        <begin position="535"/>
        <end position="544"/>
    </location>
</feature>
<feature type="region of interest" description="Disordered" evidence="5">
    <location>
        <begin position="1"/>
        <end position="203"/>
    </location>
</feature>
<feature type="compositionally biased region" description="Acidic residues" evidence="5">
    <location>
        <begin position="513"/>
        <end position="528"/>
    </location>
</feature>
<dbReference type="InterPro" id="IPR056750">
    <property type="entry name" value="RRM_ESF1"/>
</dbReference>
<feature type="region of interest" description="Disordered" evidence="5">
    <location>
        <begin position="402"/>
        <end position="557"/>
    </location>
</feature>
<evidence type="ECO:0000313" key="9">
    <source>
        <dbReference type="Proteomes" id="UP001632038"/>
    </source>
</evidence>
<dbReference type="InterPro" id="IPR039754">
    <property type="entry name" value="Esf1"/>
</dbReference>
<feature type="compositionally biased region" description="Acidic residues" evidence="5">
    <location>
        <begin position="152"/>
        <end position="165"/>
    </location>
</feature>
<feature type="region of interest" description="Disordered" evidence="5">
    <location>
        <begin position="571"/>
        <end position="600"/>
    </location>
</feature>
<evidence type="ECO:0000313" key="8">
    <source>
        <dbReference type="EMBL" id="KAL3617858.1"/>
    </source>
</evidence>
<comment type="caution">
    <text evidence="8">The sequence shown here is derived from an EMBL/GenBank/DDBJ whole genome shotgun (WGS) entry which is preliminary data.</text>
</comment>
<comment type="similarity">
    <text evidence="2">Belongs to the ESF1 family.</text>
</comment>
<evidence type="ECO:0000256" key="1">
    <source>
        <dbReference type="ARBA" id="ARBA00004604"/>
    </source>
</evidence>
<evidence type="ECO:0000256" key="5">
    <source>
        <dbReference type="SAM" id="MobiDB-lite"/>
    </source>
</evidence>
<evidence type="ECO:0000256" key="4">
    <source>
        <dbReference type="ARBA" id="ARBA00023242"/>
    </source>
</evidence>
<feature type="domain" description="NUC153" evidence="6">
    <location>
        <begin position="604"/>
        <end position="627"/>
    </location>
</feature>